<dbReference type="SUPFAM" id="SSF55874">
    <property type="entry name" value="ATPase domain of HSP90 chaperone/DNA topoisomerase II/histidine kinase"/>
    <property type="match status" value="1"/>
</dbReference>
<dbReference type="InterPro" id="IPR018522">
    <property type="entry name" value="TopoIIA_CS"/>
</dbReference>
<dbReference type="GO" id="GO:0034335">
    <property type="term" value="F:DNA negative supercoiling activity"/>
    <property type="evidence" value="ECO:0007669"/>
    <property type="project" value="UniProtKB-ARBA"/>
</dbReference>
<evidence type="ECO:0000256" key="12">
    <source>
        <dbReference type="ARBA" id="ARBA00063644"/>
    </source>
</evidence>
<evidence type="ECO:0000256" key="5">
    <source>
        <dbReference type="ARBA" id="ARBA00022723"/>
    </source>
</evidence>
<dbReference type="SUPFAM" id="SSF56719">
    <property type="entry name" value="Type II DNA topoisomerase"/>
    <property type="match status" value="1"/>
</dbReference>
<dbReference type="NCBIfam" id="NF011501">
    <property type="entry name" value="PRK14939.1"/>
    <property type="match status" value="1"/>
</dbReference>
<comment type="subunit">
    <text evidence="12">Heterotetramer composed of ParC and ParE.</text>
</comment>
<dbReference type="PANTHER" id="PTHR45866:SF12">
    <property type="entry name" value="DNA TOPOISOMERASE 4 SUBUNIT B"/>
    <property type="match status" value="1"/>
</dbReference>
<comment type="similarity">
    <text evidence="3">Belongs to the type II topoisomerase GyrB family.</text>
</comment>
<evidence type="ECO:0000256" key="1">
    <source>
        <dbReference type="ARBA" id="ARBA00000185"/>
    </source>
</evidence>
<dbReference type="InterPro" id="IPR020568">
    <property type="entry name" value="Ribosomal_Su5_D2-typ_SF"/>
</dbReference>
<keyword evidence="9" id="KW-0799">Topoisomerase</keyword>
<evidence type="ECO:0000313" key="15">
    <source>
        <dbReference type="Proteomes" id="UP000824140"/>
    </source>
</evidence>
<feature type="domain" description="Toprim" evidence="13">
    <location>
        <begin position="431"/>
        <end position="545"/>
    </location>
</feature>
<keyword evidence="6" id="KW-0547">Nucleotide-binding</keyword>
<dbReference type="PRINTS" id="PR00418">
    <property type="entry name" value="TPI2FAMILY"/>
</dbReference>
<dbReference type="EMBL" id="DVJN01000007">
    <property type="protein sequence ID" value="HIS91455.1"/>
    <property type="molecule type" value="Genomic_DNA"/>
</dbReference>
<dbReference type="InterPro" id="IPR013760">
    <property type="entry name" value="Topo_IIA-like_dom_sf"/>
</dbReference>
<dbReference type="GO" id="GO:0005524">
    <property type="term" value="F:ATP binding"/>
    <property type="evidence" value="ECO:0007669"/>
    <property type="project" value="UniProtKB-KW"/>
</dbReference>
<dbReference type="GO" id="GO:0046872">
    <property type="term" value="F:metal ion binding"/>
    <property type="evidence" value="ECO:0007669"/>
    <property type="project" value="UniProtKB-KW"/>
</dbReference>
<dbReference type="Gene3D" id="3.40.50.670">
    <property type="match status" value="1"/>
</dbReference>
<dbReference type="AlphaFoldDB" id="A0A9D1FYY8"/>
<dbReference type="InterPro" id="IPR013506">
    <property type="entry name" value="Topo_IIA_bsu_dom2"/>
</dbReference>
<dbReference type="Pfam" id="PF00986">
    <property type="entry name" value="DNA_gyraseB_C"/>
    <property type="match status" value="1"/>
</dbReference>
<dbReference type="InterPro" id="IPR006171">
    <property type="entry name" value="TOPRIM_dom"/>
</dbReference>
<dbReference type="Proteomes" id="UP000824140">
    <property type="component" value="Unassembled WGS sequence"/>
</dbReference>
<protein>
    <recommendedName>
        <fullName evidence="4">DNA topoisomerase (ATP-hydrolyzing)</fullName>
        <ecNumber evidence="4">5.6.2.2</ecNumber>
    </recommendedName>
</protein>
<dbReference type="Pfam" id="PF02518">
    <property type="entry name" value="HATPase_c"/>
    <property type="match status" value="1"/>
</dbReference>
<comment type="catalytic activity">
    <reaction evidence="1">
        <text>ATP-dependent breakage, passage and rejoining of double-stranded DNA.</text>
        <dbReference type="EC" id="5.6.2.2"/>
    </reaction>
</comment>
<dbReference type="FunFam" id="3.30.565.10:FF:000002">
    <property type="entry name" value="DNA gyrase subunit B"/>
    <property type="match status" value="1"/>
</dbReference>
<dbReference type="InterPro" id="IPR014721">
    <property type="entry name" value="Ribsml_uS5_D2-typ_fold_subgr"/>
</dbReference>
<keyword evidence="10" id="KW-0238">DNA-binding</keyword>
<dbReference type="GO" id="GO:0006265">
    <property type="term" value="P:DNA topological change"/>
    <property type="evidence" value="ECO:0007669"/>
    <property type="project" value="InterPro"/>
</dbReference>
<evidence type="ECO:0000313" key="14">
    <source>
        <dbReference type="EMBL" id="HIS91455.1"/>
    </source>
</evidence>
<dbReference type="CDD" id="cd00822">
    <property type="entry name" value="TopoII_Trans_DNA_gyrase"/>
    <property type="match status" value="1"/>
</dbReference>
<keyword evidence="5" id="KW-0479">Metal-binding</keyword>
<dbReference type="InterPro" id="IPR002288">
    <property type="entry name" value="DNA_gyrase_B_C"/>
</dbReference>
<dbReference type="GO" id="GO:0003677">
    <property type="term" value="F:DNA binding"/>
    <property type="evidence" value="ECO:0007669"/>
    <property type="project" value="UniProtKB-KW"/>
</dbReference>
<gene>
    <name evidence="14" type="ORF">IAA84_00380</name>
</gene>
<dbReference type="InterPro" id="IPR034160">
    <property type="entry name" value="TOPRIM_GyrB"/>
</dbReference>
<reference evidence="14" key="1">
    <citation type="submission" date="2020-10" db="EMBL/GenBank/DDBJ databases">
        <authorList>
            <person name="Gilroy R."/>
        </authorList>
    </citation>
    <scope>NUCLEOTIDE SEQUENCE</scope>
    <source>
        <strain evidence="14">13766</strain>
    </source>
</reference>
<dbReference type="EC" id="5.6.2.2" evidence="4"/>
<comment type="caution">
    <text evidence="14">The sequence shown here is derived from an EMBL/GenBank/DDBJ whole genome shotgun (WGS) entry which is preliminary data.</text>
</comment>
<evidence type="ECO:0000256" key="6">
    <source>
        <dbReference type="ARBA" id="ARBA00022741"/>
    </source>
</evidence>
<evidence type="ECO:0000256" key="4">
    <source>
        <dbReference type="ARBA" id="ARBA00012895"/>
    </source>
</evidence>
<dbReference type="InterPro" id="IPR000565">
    <property type="entry name" value="Topo_IIA_B"/>
</dbReference>
<keyword evidence="7" id="KW-0067">ATP-binding</keyword>
<dbReference type="PROSITE" id="PS50880">
    <property type="entry name" value="TOPRIM"/>
    <property type="match status" value="1"/>
</dbReference>
<dbReference type="PRINTS" id="PR01159">
    <property type="entry name" value="DNAGYRASEB"/>
</dbReference>
<comment type="cofactor">
    <cofactor evidence="2">
        <name>Mg(2+)</name>
        <dbReference type="ChEBI" id="CHEBI:18420"/>
    </cofactor>
</comment>
<dbReference type="Pfam" id="PF01751">
    <property type="entry name" value="Toprim"/>
    <property type="match status" value="1"/>
</dbReference>
<keyword evidence="8" id="KW-0460">Magnesium</keyword>
<dbReference type="CDD" id="cd16928">
    <property type="entry name" value="HATPase_GyrB-like"/>
    <property type="match status" value="1"/>
</dbReference>
<reference evidence="14" key="2">
    <citation type="journal article" date="2021" name="PeerJ">
        <title>Extensive microbial diversity within the chicken gut microbiome revealed by metagenomics and culture.</title>
        <authorList>
            <person name="Gilroy R."/>
            <person name="Ravi A."/>
            <person name="Getino M."/>
            <person name="Pursley I."/>
            <person name="Horton D.L."/>
            <person name="Alikhan N.F."/>
            <person name="Baker D."/>
            <person name="Gharbi K."/>
            <person name="Hall N."/>
            <person name="Watson M."/>
            <person name="Adriaenssens E.M."/>
            <person name="Foster-Nyarko E."/>
            <person name="Jarju S."/>
            <person name="Secka A."/>
            <person name="Antonio M."/>
            <person name="Oren A."/>
            <person name="Chaudhuri R.R."/>
            <person name="La Ragione R."/>
            <person name="Hildebrand F."/>
            <person name="Pallen M.J."/>
        </authorList>
    </citation>
    <scope>NUCLEOTIDE SEQUENCE</scope>
    <source>
        <strain evidence="14">13766</strain>
    </source>
</reference>
<dbReference type="InterPro" id="IPR013759">
    <property type="entry name" value="Topo_IIA_B_C"/>
</dbReference>
<dbReference type="Pfam" id="PF00204">
    <property type="entry name" value="DNA_gyraseB"/>
    <property type="match status" value="1"/>
</dbReference>
<proteinExistence type="inferred from homology"/>
<sequence length="657" mass="72987">MAKRYDASDIQVLEGLDAVRMRPGMYIGSTGARGLHHMIWEIVDNAIDEAANGYATEVSVTLYKDGSCEVTDNGRGIPVGIHPKLGVSAVEVVYTQLHAGGKFNNENYAYSGGLHGVGASVVNALSEWLTVDVYQDYTHYQQRFESVADKNGKILSGKPVAPLAKLGNTRKRGTVVRFKPDPRVFEDTHFSSETVRRRLRELAYLNGGIKFVFEDERQKDPDKRHREYLFAGGLKDFVQYLNAEKNPVCEPILFEGQRDGTRLRVAIQYTDSYTENLFSFVNNIPTSEGGTHEIGFKTAITKVFNDYARKIGALKEKENNLSGDDFREGMTAVIAASVQKPQFEGQTKGRLGNTEVRPAVEAIVAEQLMLYLEDLKNQAAGQMIVEKAVKAAKVREAARKARDVARQKNQLEAAPLVGKLSSCTGRTPEENELFIVEGDSAGGSAKQGRDRRFQAILPLRGKPLNAEKKRLDQVLLNEEFRSIITALGTGVGEDFDLSSLKYHKVIILSDADQDGAHIRAILLTFFFRYMRALVSAGHVFIGMPPLYRVQKGSTVEYCYDDAALPAAIRRVGRGYTLQRYKGLGEMNPEQLWETTMNPQGRKLMQVTLDDLAEADHMVTLLMGDKVEPRKEYIAEHANFNKVDDFEPVGGVASGEEA</sequence>
<evidence type="ECO:0000256" key="9">
    <source>
        <dbReference type="ARBA" id="ARBA00023029"/>
    </source>
</evidence>
<evidence type="ECO:0000256" key="2">
    <source>
        <dbReference type="ARBA" id="ARBA00001946"/>
    </source>
</evidence>
<dbReference type="InterPro" id="IPR003594">
    <property type="entry name" value="HATPase_dom"/>
</dbReference>
<evidence type="ECO:0000256" key="3">
    <source>
        <dbReference type="ARBA" id="ARBA00010708"/>
    </source>
</evidence>
<organism evidence="14 15">
    <name type="scientific">Candidatus Alectryocaccomicrobium excrementavium</name>
    <dbReference type="NCBI Taxonomy" id="2840668"/>
    <lineage>
        <taxon>Bacteria</taxon>
        <taxon>Bacillati</taxon>
        <taxon>Bacillota</taxon>
        <taxon>Clostridia</taxon>
        <taxon>Candidatus Alectryocaccomicrobium</taxon>
    </lineage>
</organism>
<dbReference type="FunFam" id="3.30.230.10:FF:000005">
    <property type="entry name" value="DNA gyrase subunit B"/>
    <property type="match status" value="1"/>
</dbReference>
<evidence type="ECO:0000256" key="11">
    <source>
        <dbReference type="ARBA" id="ARBA00023235"/>
    </source>
</evidence>
<evidence type="ECO:0000256" key="10">
    <source>
        <dbReference type="ARBA" id="ARBA00023125"/>
    </source>
</evidence>
<dbReference type="CDD" id="cd03366">
    <property type="entry name" value="TOPRIM_TopoIIA_GyrB"/>
    <property type="match status" value="1"/>
</dbReference>
<keyword evidence="11" id="KW-0413">Isomerase</keyword>
<dbReference type="FunFam" id="3.40.50.670:FF:000002">
    <property type="entry name" value="DNA gyrase subunit B"/>
    <property type="match status" value="1"/>
</dbReference>
<dbReference type="PROSITE" id="PS00177">
    <property type="entry name" value="TOPOISOMERASE_II"/>
    <property type="match status" value="1"/>
</dbReference>
<dbReference type="SMART" id="SM00433">
    <property type="entry name" value="TOP2c"/>
    <property type="match status" value="1"/>
</dbReference>
<evidence type="ECO:0000256" key="8">
    <source>
        <dbReference type="ARBA" id="ARBA00022842"/>
    </source>
</evidence>
<evidence type="ECO:0000259" key="13">
    <source>
        <dbReference type="PROSITE" id="PS50880"/>
    </source>
</evidence>
<dbReference type="NCBIfam" id="NF004189">
    <property type="entry name" value="PRK05644.1"/>
    <property type="match status" value="1"/>
</dbReference>
<dbReference type="InterPro" id="IPR036890">
    <property type="entry name" value="HATPase_C_sf"/>
</dbReference>
<name>A0A9D1FYY8_9FIRM</name>
<dbReference type="Gene3D" id="3.30.230.10">
    <property type="match status" value="1"/>
</dbReference>
<dbReference type="SMART" id="SM00387">
    <property type="entry name" value="HATPase_c"/>
    <property type="match status" value="1"/>
</dbReference>
<evidence type="ECO:0000256" key="7">
    <source>
        <dbReference type="ARBA" id="ARBA00022840"/>
    </source>
</evidence>
<accession>A0A9D1FYY8</accession>
<dbReference type="Gene3D" id="3.30.565.10">
    <property type="entry name" value="Histidine kinase-like ATPase, C-terminal domain"/>
    <property type="match status" value="1"/>
</dbReference>
<dbReference type="PANTHER" id="PTHR45866">
    <property type="entry name" value="DNA GYRASE/TOPOISOMERASE SUBUNIT B"/>
    <property type="match status" value="1"/>
</dbReference>
<dbReference type="InterPro" id="IPR001241">
    <property type="entry name" value="Topo_IIA"/>
</dbReference>
<dbReference type="SUPFAM" id="SSF54211">
    <property type="entry name" value="Ribosomal protein S5 domain 2-like"/>
    <property type="match status" value="1"/>
</dbReference>